<organism evidence="5 6">
    <name type="scientific">Salmo salar</name>
    <name type="common">Atlantic salmon</name>
    <dbReference type="NCBI Taxonomy" id="8030"/>
    <lineage>
        <taxon>Eukaryota</taxon>
        <taxon>Metazoa</taxon>
        <taxon>Chordata</taxon>
        <taxon>Craniata</taxon>
        <taxon>Vertebrata</taxon>
        <taxon>Euteleostomi</taxon>
        <taxon>Actinopterygii</taxon>
        <taxon>Neopterygii</taxon>
        <taxon>Teleostei</taxon>
        <taxon>Protacanthopterygii</taxon>
        <taxon>Salmoniformes</taxon>
        <taxon>Salmonidae</taxon>
        <taxon>Salmoninae</taxon>
        <taxon>Salmo</taxon>
    </lineage>
</organism>
<protein>
    <submittedName>
        <fullName evidence="6">Ladderlectin-like</fullName>
    </submittedName>
</protein>
<evidence type="ECO:0000256" key="1">
    <source>
        <dbReference type="ARBA" id="ARBA00023157"/>
    </source>
</evidence>
<dbReference type="SMART" id="SM00034">
    <property type="entry name" value="CLECT"/>
    <property type="match status" value="1"/>
</dbReference>
<accession>A0ABM3EAR1</accession>
<feature type="domain" description="C-type lectin" evidence="4">
    <location>
        <begin position="64"/>
        <end position="183"/>
    </location>
</feature>
<evidence type="ECO:0000313" key="5">
    <source>
        <dbReference type="Proteomes" id="UP001652741"/>
    </source>
</evidence>
<evidence type="ECO:0000313" key="6">
    <source>
        <dbReference type="RefSeq" id="XP_045568144.1"/>
    </source>
</evidence>
<dbReference type="PANTHER" id="PTHR22803">
    <property type="entry name" value="MANNOSE, PHOSPHOLIPASE, LECTIN RECEPTOR RELATED"/>
    <property type="match status" value="1"/>
</dbReference>
<dbReference type="InterPro" id="IPR050111">
    <property type="entry name" value="C-type_lectin/snaclec_domain"/>
</dbReference>
<dbReference type="InterPro" id="IPR016186">
    <property type="entry name" value="C-type_lectin-like/link_sf"/>
</dbReference>
<dbReference type="InterPro" id="IPR016187">
    <property type="entry name" value="CTDL_fold"/>
</dbReference>
<dbReference type="GeneID" id="106591709"/>
<dbReference type="Pfam" id="PF00059">
    <property type="entry name" value="Lectin_C"/>
    <property type="match status" value="1"/>
</dbReference>
<reference evidence="6" key="1">
    <citation type="submission" date="2025-08" db="UniProtKB">
        <authorList>
            <consortium name="RefSeq"/>
        </authorList>
    </citation>
    <scope>IDENTIFICATION</scope>
</reference>
<dbReference type="PRINTS" id="PR00356">
    <property type="entry name" value="ANTIFREEZEII"/>
</dbReference>
<dbReference type="Gene3D" id="3.10.100.10">
    <property type="entry name" value="Mannose-Binding Protein A, subunit A"/>
    <property type="match status" value="1"/>
</dbReference>
<keyword evidence="5" id="KW-1185">Reference proteome</keyword>
<dbReference type="PROSITE" id="PS50041">
    <property type="entry name" value="C_TYPE_LECTIN_2"/>
    <property type="match status" value="1"/>
</dbReference>
<evidence type="ECO:0000259" key="4">
    <source>
        <dbReference type="PROSITE" id="PS50041"/>
    </source>
</evidence>
<feature type="signal peptide" evidence="3">
    <location>
        <begin position="1"/>
        <end position="19"/>
    </location>
</feature>
<feature type="compositionally biased region" description="Polar residues" evidence="2">
    <location>
        <begin position="220"/>
        <end position="234"/>
    </location>
</feature>
<keyword evidence="3" id="KW-0732">Signal</keyword>
<dbReference type="PROSITE" id="PS00615">
    <property type="entry name" value="C_TYPE_LECTIN_1"/>
    <property type="match status" value="1"/>
</dbReference>
<dbReference type="CDD" id="cd00037">
    <property type="entry name" value="CLECT"/>
    <property type="match status" value="1"/>
</dbReference>
<name>A0ABM3EAR1_SALSA</name>
<dbReference type="RefSeq" id="XP_045568144.1">
    <property type="nucleotide sequence ID" value="XM_045712188.1"/>
</dbReference>
<dbReference type="Proteomes" id="UP001652741">
    <property type="component" value="Unplaced"/>
</dbReference>
<dbReference type="InterPro" id="IPR002353">
    <property type="entry name" value="AntifreezeII"/>
</dbReference>
<dbReference type="SUPFAM" id="SSF56436">
    <property type="entry name" value="C-type lectin-like"/>
    <property type="match status" value="1"/>
</dbReference>
<dbReference type="InterPro" id="IPR001304">
    <property type="entry name" value="C-type_lectin-like"/>
</dbReference>
<keyword evidence="1" id="KW-1015">Disulfide bond</keyword>
<dbReference type="InterPro" id="IPR018378">
    <property type="entry name" value="C-type_lectin_CS"/>
</dbReference>
<proteinExistence type="predicted"/>
<sequence length="253" mass="27457">MEKLAILLLLSAAIALGDANLTLLLGLEPLLKTEVEQTPPVEAQVAAVQEGTKESSCPSDWHPYGSRCLKFVSIQQSWADSEQNCLALGGNLASVHNLLEYRFMQALTKDTNGHLPDTWVGGFDAVKEGLWMWSDGTRFDYTNWNTGEPNNAGEGEDCLQMNAASEKLWFDVPCEWKFASLCARRIDAPRPEVSSDAPRPEVSSAAPRPEVSSDAPRPEVSSSARAQPEVSSDASRPEVSSDAPRPEVSSDAP</sequence>
<evidence type="ECO:0000256" key="3">
    <source>
        <dbReference type="SAM" id="SignalP"/>
    </source>
</evidence>
<feature type="region of interest" description="Disordered" evidence="2">
    <location>
        <begin position="190"/>
        <end position="253"/>
    </location>
</feature>
<gene>
    <name evidence="6" type="primary">LOC106591709</name>
</gene>
<evidence type="ECO:0000256" key="2">
    <source>
        <dbReference type="SAM" id="MobiDB-lite"/>
    </source>
</evidence>
<feature type="chain" id="PRO_5046847719" evidence="3">
    <location>
        <begin position="20"/>
        <end position="253"/>
    </location>
</feature>